<dbReference type="SMART" id="SM00248">
    <property type="entry name" value="ANK"/>
    <property type="match status" value="4"/>
</dbReference>
<evidence type="ECO:0000256" key="2">
    <source>
        <dbReference type="ARBA" id="ARBA00023043"/>
    </source>
</evidence>
<dbReference type="Proteomes" id="UP000799766">
    <property type="component" value="Unassembled WGS sequence"/>
</dbReference>
<feature type="compositionally biased region" description="Basic residues" evidence="3">
    <location>
        <begin position="720"/>
        <end position="733"/>
    </location>
</feature>
<evidence type="ECO:0000313" key="5">
    <source>
        <dbReference type="EMBL" id="KAF2456567.1"/>
    </source>
</evidence>
<evidence type="ECO:0000256" key="3">
    <source>
        <dbReference type="SAM" id="MobiDB-lite"/>
    </source>
</evidence>
<evidence type="ECO:0000313" key="6">
    <source>
        <dbReference type="Proteomes" id="UP000799766"/>
    </source>
</evidence>
<feature type="compositionally biased region" description="Gly residues" evidence="3">
    <location>
        <begin position="701"/>
        <end position="719"/>
    </location>
</feature>
<feature type="region of interest" description="Disordered" evidence="3">
    <location>
        <begin position="368"/>
        <end position="393"/>
    </location>
</feature>
<dbReference type="AlphaFoldDB" id="A0A6A6NYI7"/>
<reference evidence="5" key="1">
    <citation type="journal article" date="2020" name="Stud. Mycol.">
        <title>101 Dothideomycetes genomes: a test case for predicting lifestyles and emergence of pathogens.</title>
        <authorList>
            <person name="Haridas S."/>
            <person name="Albert R."/>
            <person name="Binder M."/>
            <person name="Bloem J."/>
            <person name="Labutti K."/>
            <person name="Salamov A."/>
            <person name="Andreopoulos B."/>
            <person name="Baker S."/>
            <person name="Barry K."/>
            <person name="Bills G."/>
            <person name="Bluhm B."/>
            <person name="Cannon C."/>
            <person name="Castanera R."/>
            <person name="Culley D."/>
            <person name="Daum C."/>
            <person name="Ezra D."/>
            <person name="Gonzalez J."/>
            <person name="Henrissat B."/>
            <person name="Kuo A."/>
            <person name="Liang C."/>
            <person name="Lipzen A."/>
            <person name="Lutzoni F."/>
            <person name="Magnuson J."/>
            <person name="Mondo S."/>
            <person name="Nolan M."/>
            <person name="Ohm R."/>
            <person name="Pangilinan J."/>
            <person name="Park H.-J."/>
            <person name="Ramirez L."/>
            <person name="Alfaro M."/>
            <person name="Sun H."/>
            <person name="Tritt A."/>
            <person name="Yoshinaga Y."/>
            <person name="Zwiers L.-H."/>
            <person name="Turgeon B."/>
            <person name="Goodwin S."/>
            <person name="Spatafora J."/>
            <person name="Crous P."/>
            <person name="Grigoriev I."/>
        </authorList>
    </citation>
    <scope>NUCLEOTIDE SEQUENCE</scope>
    <source>
        <strain evidence="5">ATCC 16933</strain>
    </source>
</reference>
<feature type="compositionally biased region" description="Basic residues" evidence="3">
    <location>
        <begin position="378"/>
        <end position="388"/>
    </location>
</feature>
<keyword evidence="2" id="KW-0040">ANK repeat</keyword>
<gene>
    <name evidence="5" type="ORF">BDY21DRAFT_53797</name>
</gene>
<name>A0A6A6NYI7_9PEZI</name>
<keyword evidence="1" id="KW-0677">Repeat</keyword>
<feature type="region of interest" description="Disordered" evidence="3">
    <location>
        <begin position="700"/>
        <end position="741"/>
    </location>
</feature>
<dbReference type="EMBL" id="MU001683">
    <property type="protein sequence ID" value="KAF2456567.1"/>
    <property type="molecule type" value="Genomic_DNA"/>
</dbReference>
<protein>
    <recommendedName>
        <fullName evidence="4">Clr5 domain-containing protein</fullName>
    </recommendedName>
</protein>
<dbReference type="SUPFAM" id="SSF48403">
    <property type="entry name" value="Ankyrin repeat"/>
    <property type="match status" value="1"/>
</dbReference>
<dbReference type="InterPro" id="IPR050745">
    <property type="entry name" value="Multifunctional_regulatory"/>
</dbReference>
<dbReference type="InterPro" id="IPR025676">
    <property type="entry name" value="Clr5_dom"/>
</dbReference>
<feature type="domain" description="Clr5" evidence="4">
    <location>
        <begin position="1"/>
        <end position="54"/>
    </location>
</feature>
<evidence type="ECO:0000259" key="4">
    <source>
        <dbReference type="Pfam" id="PF14420"/>
    </source>
</evidence>
<dbReference type="OrthoDB" id="3896584at2759"/>
<feature type="region of interest" description="Disordered" evidence="3">
    <location>
        <begin position="54"/>
        <end position="74"/>
    </location>
</feature>
<organism evidence="5 6">
    <name type="scientific">Lineolata rhizophorae</name>
    <dbReference type="NCBI Taxonomy" id="578093"/>
    <lineage>
        <taxon>Eukaryota</taxon>
        <taxon>Fungi</taxon>
        <taxon>Dikarya</taxon>
        <taxon>Ascomycota</taxon>
        <taxon>Pezizomycotina</taxon>
        <taxon>Dothideomycetes</taxon>
        <taxon>Dothideomycetes incertae sedis</taxon>
        <taxon>Lineolatales</taxon>
        <taxon>Lineolataceae</taxon>
        <taxon>Lineolata</taxon>
    </lineage>
</organism>
<dbReference type="PANTHER" id="PTHR24189:SF72">
    <property type="entry name" value="ANKYRIN REPEAT-CONTAINING DOMAIN-CONTAINING PROTEIN"/>
    <property type="match status" value="1"/>
</dbReference>
<accession>A0A6A6NYI7</accession>
<proteinExistence type="predicted"/>
<dbReference type="Pfam" id="PF14420">
    <property type="entry name" value="Clr5"/>
    <property type="match status" value="1"/>
</dbReference>
<evidence type="ECO:0000256" key="1">
    <source>
        <dbReference type="ARBA" id="ARBA00022737"/>
    </source>
</evidence>
<keyword evidence="6" id="KW-1185">Reference proteome</keyword>
<dbReference type="PANTHER" id="PTHR24189">
    <property type="entry name" value="MYOTROPHIN"/>
    <property type="match status" value="1"/>
</dbReference>
<dbReference type="InterPro" id="IPR036770">
    <property type="entry name" value="Ankyrin_rpt-contain_sf"/>
</dbReference>
<dbReference type="Gene3D" id="1.25.40.20">
    <property type="entry name" value="Ankyrin repeat-containing domain"/>
    <property type="match status" value="1"/>
</dbReference>
<dbReference type="InterPro" id="IPR002110">
    <property type="entry name" value="Ankyrin_rpt"/>
</dbReference>
<sequence>MTKDWDNVWQEIRRLYSIEDKSLKEVKEIMKRQYGFDASIRAYRLKIHSWGLKKGNGGGRRKERIRSPGGRHTPRAMLRQSVSAHSLIGQGVEGLSDDPAFDTVGQELTIDDEETVTRFKHLYDCVADTKVEEIKNFLDDPAYKPLVNYRIPWTNVRFGGDFLVHFAASQHNADVLFYILRHSTSQTINALSVSDGFHNQRAIHIAIYHKQPLNVENLITHGASVHPEGPCPPPLSSAVHHSASPSIVDLLLKAGANPNLPWPPEPGPSQTPRSAWQIAVKKRIKTFKDRRETCAKILRLLLQHGADIQLPGAGEDHAGSTFADFISPWHDVVFWYHNLTGDEHWILDQLIVQGAPIDAPFSSAMCASYNSNSPRRSGNARRGSRSHGHGSQQNRKVTFMHEVLFHTPGSGLGHSLVTFARPNFHPQLLHEVLSPCSSRACELQDDSTQQLLRVLMKSGFDPNARGADDYTPITRLLTFVDEVEVLPCLEVLLGGPSAASEASAGQPASGSTTTAATTAAAATNCGDGANPLLCDGQGRFPLQLAFESERFPEALRLTLAETLLAHARTTTPETSYLASYLPLTPWPSYHSLKYLTANGKLACSLETVFPTNAALAAFIQRAALSVATKHFLAHEVNLDPTSRYNVAILDALKMRRDAGLDDVPLPANFVVHLLEQLTNRGSNSSAAAAAAAASANPNPFGLGGHAHGQGQGLGMGGLGHHPHHHHHHSHHGHGTQAGQQGHPLVGMGGGMGGLTGLGGGMGGGMGAGLGGAMGGAWGASMIGGYSGT</sequence>